<evidence type="ECO:0000313" key="2">
    <source>
        <dbReference type="Proteomes" id="UP000481583"/>
    </source>
</evidence>
<protein>
    <submittedName>
        <fullName evidence="1">Uncharacterized protein</fullName>
    </submittedName>
</protein>
<organism evidence="1 2">
    <name type="scientific">Streptomyces coryli</name>
    <dbReference type="NCBI Taxonomy" id="1128680"/>
    <lineage>
        <taxon>Bacteria</taxon>
        <taxon>Bacillati</taxon>
        <taxon>Actinomycetota</taxon>
        <taxon>Actinomycetes</taxon>
        <taxon>Kitasatosporales</taxon>
        <taxon>Streptomycetaceae</taxon>
        <taxon>Streptomyces</taxon>
    </lineage>
</organism>
<gene>
    <name evidence="1" type="ORF">G5C51_20055</name>
</gene>
<comment type="caution">
    <text evidence="1">The sequence shown here is derived from an EMBL/GenBank/DDBJ whole genome shotgun (WGS) entry which is preliminary data.</text>
</comment>
<dbReference type="EMBL" id="JAAKZV010000086">
    <property type="protein sequence ID" value="NGN66179.1"/>
    <property type="molecule type" value="Genomic_DNA"/>
</dbReference>
<reference evidence="1 2" key="1">
    <citation type="submission" date="2020-02" db="EMBL/GenBank/DDBJ databases">
        <title>Whole-genome analyses of novel actinobacteria.</title>
        <authorList>
            <person name="Sahin N."/>
        </authorList>
    </citation>
    <scope>NUCLEOTIDE SEQUENCE [LARGE SCALE GENOMIC DNA]</scope>
    <source>
        <strain evidence="1 2">A7024</strain>
    </source>
</reference>
<evidence type="ECO:0000313" key="1">
    <source>
        <dbReference type="EMBL" id="NGN66179.1"/>
    </source>
</evidence>
<sequence>MNTEVRSCLECGSTFHWTSRNPTRKFCGDRCKARWWRAHQRGKPTAVAGGPAPAPPLGAAHECPNCGRHITVISLLVAGET</sequence>
<accession>A0A6G4U1N7</accession>
<dbReference type="Proteomes" id="UP000481583">
    <property type="component" value="Unassembled WGS sequence"/>
</dbReference>
<dbReference type="RefSeq" id="WP_165239308.1">
    <property type="nucleotide sequence ID" value="NZ_JAAKZV010000086.1"/>
</dbReference>
<keyword evidence="2" id="KW-1185">Reference proteome</keyword>
<proteinExistence type="predicted"/>
<dbReference type="SUPFAM" id="SSF57716">
    <property type="entry name" value="Glucocorticoid receptor-like (DNA-binding domain)"/>
    <property type="match status" value="1"/>
</dbReference>
<name>A0A6G4U1N7_9ACTN</name>
<dbReference type="AlphaFoldDB" id="A0A6G4U1N7"/>